<gene>
    <name evidence="6" type="ORF">C9383_01305</name>
    <name evidence="5" type="ORF">F7R03_17385</name>
    <name evidence="7" type="ORF">SAMN04490198_1128</name>
</gene>
<evidence type="ECO:0000313" key="5">
    <source>
        <dbReference type="EMBL" id="KAB0565703.1"/>
    </source>
</evidence>
<dbReference type="PROSITE" id="PS00066">
    <property type="entry name" value="HMG_COA_REDUCTASE_1"/>
    <property type="match status" value="1"/>
</dbReference>
<dbReference type="InterPro" id="IPR023076">
    <property type="entry name" value="HMG_CoA_Rdtase_CS"/>
</dbReference>
<accession>A0A1H5HYU6</accession>
<dbReference type="Proteomes" id="UP000199129">
    <property type="component" value="Unassembled WGS sequence"/>
</dbReference>
<evidence type="ECO:0000256" key="3">
    <source>
        <dbReference type="ARBA" id="ARBA00022857"/>
    </source>
</evidence>
<dbReference type="InterPro" id="IPR002202">
    <property type="entry name" value="HMG_CoA_Rdtase"/>
</dbReference>
<organism evidence="7 8">
    <name type="scientific">Pseudomonas palleroniana</name>
    <dbReference type="NCBI Taxonomy" id="191390"/>
    <lineage>
        <taxon>Bacteria</taxon>
        <taxon>Pseudomonadati</taxon>
        <taxon>Pseudomonadota</taxon>
        <taxon>Gammaproteobacteria</taxon>
        <taxon>Pseudomonadales</taxon>
        <taxon>Pseudomonadaceae</taxon>
        <taxon>Pseudomonas</taxon>
    </lineage>
</organism>
<evidence type="ECO:0000313" key="10">
    <source>
        <dbReference type="Proteomes" id="UP000423257"/>
    </source>
</evidence>
<dbReference type="AlphaFoldDB" id="A0A1H5HYU6"/>
<name>A0A1H5HYU6_9PSED</name>
<dbReference type="EC" id="1.1.1.34" evidence="2"/>
<evidence type="ECO:0000313" key="7">
    <source>
        <dbReference type="EMBL" id="SEE33000.1"/>
    </source>
</evidence>
<dbReference type="Gene3D" id="3.90.770.10">
    <property type="entry name" value="3-hydroxy-3-methylglutaryl-coenzyme A Reductase, Chain A, domain 2"/>
    <property type="match status" value="1"/>
</dbReference>
<keyword evidence="4" id="KW-0560">Oxidoreductase</keyword>
<dbReference type="Pfam" id="PF00368">
    <property type="entry name" value="HMG-CoA_red"/>
    <property type="match status" value="1"/>
</dbReference>
<dbReference type="InterPro" id="IPR023074">
    <property type="entry name" value="HMG_CoA_Rdtase_cat_sf"/>
</dbReference>
<dbReference type="PRINTS" id="PR00071">
    <property type="entry name" value="HMGCOARDTASE"/>
</dbReference>
<reference evidence="6 9" key="2">
    <citation type="submission" date="2018-03" db="EMBL/GenBank/DDBJ databases">
        <title>Draft genome sequence of the type strain of Pseudomonas palleroniana LMG 23076, isolated from rice in Cameroon.</title>
        <authorList>
            <person name="Tambong J.T."/>
        </authorList>
    </citation>
    <scope>NUCLEOTIDE SEQUENCE [LARGE SCALE GENOMIC DNA]</scope>
    <source>
        <strain evidence="6 9">LMG 23076</strain>
    </source>
</reference>
<dbReference type="EMBL" id="PYWX01000006">
    <property type="protein sequence ID" value="PTC31963.1"/>
    <property type="molecule type" value="Genomic_DNA"/>
</dbReference>
<reference evidence="5 10" key="3">
    <citation type="submission" date="2019-09" db="EMBL/GenBank/DDBJ databases">
        <title>Draft genome sequences of 48 bacterial type strains from the CCUG.</title>
        <authorList>
            <person name="Tunovic T."/>
            <person name="Pineiro-Iglesias B."/>
            <person name="Unosson C."/>
            <person name="Inganas E."/>
            <person name="Ohlen M."/>
            <person name="Cardew S."/>
            <person name="Jensie-Markopoulos S."/>
            <person name="Salva-Serra F."/>
            <person name="Jaen-Luchoro D."/>
            <person name="Karlsson R."/>
            <person name="Svensson-Stadler L."/>
            <person name="Chun J."/>
            <person name="Moore E."/>
        </authorList>
    </citation>
    <scope>NUCLEOTIDE SEQUENCE [LARGE SCALE GENOMIC DNA]</scope>
    <source>
        <strain evidence="5 10">CCUG 51524</strain>
    </source>
</reference>
<evidence type="ECO:0000313" key="6">
    <source>
        <dbReference type="EMBL" id="PTC31963.1"/>
    </source>
</evidence>
<dbReference type="GO" id="GO:0016126">
    <property type="term" value="P:sterol biosynthetic process"/>
    <property type="evidence" value="ECO:0007669"/>
    <property type="project" value="TreeGrafter"/>
</dbReference>
<dbReference type="RefSeq" id="WP_090366532.1">
    <property type="nucleotide sequence ID" value="NZ_FNUA01000002.1"/>
</dbReference>
<evidence type="ECO:0000256" key="2">
    <source>
        <dbReference type="ARBA" id="ARBA00012999"/>
    </source>
</evidence>
<dbReference type="SUPFAM" id="SSF55035">
    <property type="entry name" value="NAD-binding domain of HMG-CoA reductase"/>
    <property type="match status" value="1"/>
</dbReference>
<dbReference type="Proteomes" id="UP000240476">
    <property type="component" value="Unassembled WGS sequence"/>
</dbReference>
<dbReference type="InterPro" id="IPR009023">
    <property type="entry name" value="HMG_CoA_Rdtase_NAD(P)-bd_sf"/>
</dbReference>
<dbReference type="PANTHER" id="PTHR10572">
    <property type="entry name" value="3-HYDROXY-3-METHYLGLUTARYL-COENZYME A REDUCTASE"/>
    <property type="match status" value="1"/>
</dbReference>
<dbReference type="PROSITE" id="PS50065">
    <property type="entry name" value="HMG_COA_REDUCTASE_4"/>
    <property type="match status" value="1"/>
</dbReference>
<dbReference type="Proteomes" id="UP000423257">
    <property type="component" value="Unassembled WGS sequence"/>
</dbReference>
<dbReference type="GO" id="GO:0004420">
    <property type="term" value="F:hydroxymethylglutaryl-CoA reductase (NADPH) activity"/>
    <property type="evidence" value="ECO:0007669"/>
    <property type="project" value="UniProtKB-EC"/>
</dbReference>
<evidence type="ECO:0000313" key="8">
    <source>
        <dbReference type="Proteomes" id="UP000199129"/>
    </source>
</evidence>
<dbReference type="InterPro" id="IPR009029">
    <property type="entry name" value="HMG_CoA_Rdtase_sub-bd_dom_sf"/>
</dbReference>
<evidence type="ECO:0000313" key="9">
    <source>
        <dbReference type="Proteomes" id="UP000240476"/>
    </source>
</evidence>
<keyword evidence="9" id="KW-1185">Reference proteome</keyword>
<dbReference type="PANTHER" id="PTHR10572:SF24">
    <property type="entry name" value="3-HYDROXY-3-METHYLGLUTARYL-COENZYME A REDUCTASE"/>
    <property type="match status" value="1"/>
</dbReference>
<dbReference type="SUPFAM" id="SSF56542">
    <property type="entry name" value="Substrate-binding domain of HMG-CoA reductase"/>
    <property type="match status" value="1"/>
</dbReference>
<dbReference type="GO" id="GO:0015936">
    <property type="term" value="P:coenzyme A metabolic process"/>
    <property type="evidence" value="ECO:0007669"/>
    <property type="project" value="InterPro"/>
</dbReference>
<reference evidence="7 8" key="1">
    <citation type="submission" date="2016-10" db="EMBL/GenBank/DDBJ databases">
        <authorList>
            <person name="de Groot N.N."/>
        </authorList>
    </citation>
    <scope>NUCLEOTIDE SEQUENCE [LARGE SCALE GENOMIC DNA]</scope>
    <source>
        <strain evidence="7 8">BS3265</strain>
    </source>
</reference>
<dbReference type="Gene3D" id="3.30.70.420">
    <property type="entry name" value="Hydroxymethylglutaryl-CoA reductase, class I/II, NAD/NADP-binding domain"/>
    <property type="match status" value="1"/>
</dbReference>
<evidence type="ECO:0000256" key="1">
    <source>
        <dbReference type="ARBA" id="ARBA00007661"/>
    </source>
</evidence>
<dbReference type="GO" id="GO:0008299">
    <property type="term" value="P:isoprenoid biosynthetic process"/>
    <property type="evidence" value="ECO:0007669"/>
    <property type="project" value="InterPro"/>
</dbReference>
<dbReference type="EMBL" id="FNUA01000002">
    <property type="protein sequence ID" value="SEE33000.1"/>
    <property type="molecule type" value="Genomic_DNA"/>
</dbReference>
<sequence length="408" mass="43249">MVAVRSIEEWVEALIQGTLNMHQLPASVSPKQAATIRRLALERITHTSLSSIGDFSFDPRPAKCENLIGAIQVPVGIAGPLLIQGQHVKPQERVFLPLATTEGALIASINRGCSALHAAGGAIVRVRDMGISRAPVFRTTGIEQTEYFLAWVSEHFEDIAQYCEQGSRYLKLLDITSAVVGTSVYLRFCFHCADAMGMNMATLACAHAIEHLIVPSTGVCCVSVSGNYCTDKKPSAVNFVLGRGKDIHAEAHLSADIVQHILKTEPDAMVEVQYRKNLLGSIMAGAHGFNAHHANVLAALFIATGQDLGHIAESAGGVTCLEARDKGALYASVLLRDVPLGTVGGGTGLSTQREALALLGIVAGRREPGEDCLRLAEIIGAAVLAAELSIIAALAGHHLADAHQQLGR</sequence>
<dbReference type="PROSITE" id="PS00318">
    <property type="entry name" value="HMG_COA_REDUCTASE_2"/>
    <property type="match status" value="1"/>
</dbReference>
<dbReference type="InterPro" id="IPR004554">
    <property type="entry name" value="HMG_CoA_Rdtase_eu_arc"/>
</dbReference>
<evidence type="ECO:0000256" key="4">
    <source>
        <dbReference type="ARBA" id="ARBA00023002"/>
    </source>
</evidence>
<keyword evidence="3" id="KW-0521">NADP</keyword>
<proteinExistence type="inferred from homology"/>
<comment type="similarity">
    <text evidence="1">Belongs to the HMG-CoA reductase family.</text>
</comment>
<dbReference type="EMBL" id="VZPQ01000010">
    <property type="protein sequence ID" value="KAB0565703.1"/>
    <property type="molecule type" value="Genomic_DNA"/>
</dbReference>
<dbReference type="CDD" id="cd00643">
    <property type="entry name" value="HMG-CoA_reductase_classI"/>
    <property type="match status" value="1"/>
</dbReference>
<protein>
    <recommendedName>
        <fullName evidence="2">hydroxymethylglutaryl-CoA reductase (NADPH)</fullName>
        <ecNumber evidence="2">1.1.1.34</ecNumber>
    </recommendedName>
</protein>